<feature type="transmembrane region" description="Helical" evidence="1">
    <location>
        <begin position="200"/>
        <end position="227"/>
    </location>
</feature>
<dbReference type="RefSeq" id="WP_184790886.1">
    <property type="nucleotide sequence ID" value="NZ_BONT01000048.1"/>
</dbReference>
<comment type="caution">
    <text evidence="2">The sequence shown here is derived from an EMBL/GenBank/DDBJ whole genome shotgun (WGS) entry which is preliminary data.</text>
</comment>
<protein>
    <submittedName>
        <fullName evidence="2">ABC-2 type transport system permease protein</fullName>
    </submittedName>
</protein>
<organism evidence="2 3">
    <name type="scientific">Phytomonospora endophytica</name>
    <dbReference type="NCBI Taxonomy" id="714109"/>
    <lineage>
        <taxon>Bacteria</taxon>
        <taxon>Bacillati</taxon>
        <taxon>Actinomycetota</taxon>
        <taxon>Actinomycetes</taxon>
        <taxon>Micromonosporales</taxon>
        <taxon>Micromonosporaceae</taxon>
        <taxon>Phytomonospora</taxon>
    </lineage>
</organism>
<dbReference type="PANTHER" id="PTHR37305">
    <property type="entry name" value="INTEGRAL MEMBRANE PROTEIN-RELATED"/>
    <property type="match status" value="1"/>
</dbReference>
<dbReference type="AlphaFoldDB" id="A0A841FWG5"/>
<accession>A0A841FWG5</accession>
<evidence type="ECO:0000313" key="2">
    <source>
        <dbReference type="EMBL" id="MBB6038078.1"/>
    </source>
</evidence>
<gene>
    <name evidence="2" type="ORF">HNR73_005958</name>
</gene>
<feature type="transmembrane region" description="Helical" evidence="1">
    <location>
        <begin position="96"/>
        <end position="123"/>
    </location>
</feature>
<keyword evidence="1" id="KW-1133">Transmembrane helix</keyword>
<dbReference type="PANTHER" id="PTHR37305:SF1">
    <property type="entry name" value="MEMBRANE PROTEIN"/>
    <property type="match status" value="1"/>
</dbReference>
<feature type="transmembrane region" description="Helical" evidence="1">
    <location>
        <begin position="158"/>
        <end position="180"/>
    </location>
</feature>
<dbReference type="Proteomes" id="UP000548476">
    <property type="component" value="Unassembled WGS sequence"/>
</dbReference>
<evidence type="ECO:0000313" key="3">
    <source>
        <dbReference type="Proteomes" id="UP000548476"/>
    </source>
</evidence>
<dbReference type="GO" id="GO:0140359">
    <property type="term" value="F:ABC-type transporter activity"/>
    <property type="evidence" value="ECO:0007669"/>
    <property type="project" value="InterPro"/>
</dbReference>
<name>A0A841FWG5_9ACTN</name>
<feature type="transmembrane region" description="Helical" evidence="1">
    <location>
        <begin position="52"/>
        <end position="75"/>
    </location>
</feature>
<dbReference type="EMBL" id="JACHGT010000015">
    <property type="protein sequence ID" value="MBB6038078.1"/>
    <property type="molecule type" value="Genomic_DNA"/>
</dbReference>
<sequence>MNRTIARLTMRGLLSPRRLLLLSLIPLVLLAVAGLLRGLASGLAIDESTTVLATLGIGTVLPLVALICGTGAIATEIDDGSVVYLLAKPIGRPTIILTKYVVAVFGAVLLAVIPITLAALILVGADKGVVLAFAVSALVGALGYSALFLLLGVVTRHAVVVGLLYVLIWESFVGGAVPGAQALSVQQWSLSVGEKVADDGLISAAVSLPVGASLLTAVALFGLYFAVQRLRSLTLAGEQ</sequence>
<keyword evidence="3" id="KW-1185">Reference proteome</keyword>
<keyword evidence="1" id="KW-0472">Membrane</keyword>
<proteinExistence type="predicted"/>
<reference evidence="2 3" key="1">
    <citation type="submission" date="2020-08" db="EMBL/GenBank/DDBJ databases">
        <title>Genomic Encyclopedia of Type Strains, Phase IV (KMG-IV): sequencing the most valuable type-strain genomes for metagenomic binning, comparative biology and taxonomic classification.</title>
        <authorList>
            <person name="Goeker M."/>
        </authorList>
    </citation>
    <scope>NUCLEOTIDE SEQUENCE [LARGE SCALE GENOMIC DNA]</scope>
    <source>
        <strain evidence="2 3">YIM 65646</strain>
    </source>
</reference>
<dbReference type="GO" id="GO:0005886">
    <property type="term" value="C:plasma membrane"/>
    <property type="evidence" value="ECO:0007669"/>
    <property type="project" value="UniProtKB-SubCell"/>
</dbReference>
<evidence type="ECO:0000256" key="1">
    <source>
        <dbReference type="SAM" id="Phobius"/>
    </source>
</evidence>
<keyword evidence="1" id="KW-0812">Transmembrane</keyword>
<feature type="transmembrane region" description="Helical" evidence="1">
    <location>
        <begin position="129"/>
        <end position="151"/>
    </location>
</feature>